<keyword evidence="1" id="KW-1133">Transmembrane helix</keyword>
<dbReference type="EMBL" id="JAAORB010000031">
    <property type="protein sequence ID" value="NHQ75356.1"/>
    <property type="molecule type" value="Genomic_DNA"/>
</dbReference>
<evidence type="ECO:0000256" key="1">
    <source>
        <dbReference type="SAM" id="Phobius"/>
    </source>
</evidence>
<dbReference type="AlphaFoldDB" id="A0A967BFY1"/>
<accession>A0A967BFY1</accession>
<gene>
    <name evidence="2" type="ORF">HAT86_12930</name>
</gene>
<evidence type="ECO:0000313" key="3">
    <source>
        <dbReference type="Proteomes" id="UP000639775"/>
    </source>
</evidence>
<sequence>MGNRGAPSANRMMEAYFDAARSETAAPSAELMARVLSDAHAVQAGLIAPADKTTTRRPSLRQAFRALGGWPAVAGLATATVAGVWIGATQPDAMTPYTSFLQQDAALYQVDLPSGAGFDVDEGTL</sequence>
<evidence type="ECO:0008006" key="4">
    <source>
        <dbReference type="Google" id="ProtNLM"/>
    </source>
</evidence>
<keyword evidence="3" id="KW-1185">Reference proteome</keyword>
<evidence type="ECO:0000313" key="2">
    <source>
        <dbReference type="EMBL" id="NHQ75356.1"/>
    </source>
</evidence>
<comment type="caution">
    <text evidence="2">The sequence shown here is derived from an EMBL/GenBank/DDBJ whole genome shotgun (WGS) entry which is preliminary data.</text>
</comment>
<dbReference type="RefSeq" id="WP_167198425.1">
    <property type="nucleotide sequence ID" value="NZ_JAAORB010000031.1"/>
</dbReference>
<protein>
    <recommendedName>
        <fullName evidence="4">Dihydroorotate dehydrogenase</fullName>
    </recommendedName>
</protein>
<keyword evidence="1" id="KW-0472">Membrane</keyword>
<reference evidence="2" key="1">
    <citation type="submission" date="2020-03" db="EMBL/GenBank/DDBJ databases">
        <title>Roseovarius gahaiensis sp. nov., isolated from Gahai Saline Lake, China.</title>
        <authorList>
            <person name="Sun X."/>
        </authorList>
    </citation>
    <scope>NUCLEOTIDE SEQUENCE</scope>
    <source>
        <strain evidence="2">GH877</strain>
    </source>
</reference>
<organism evidence="2 3">
    <name type="scientific">Roseovarius gahaiensis</name>
    <dbReference type="NCBI Taxonomy" id="2716691"/>
    <lineage>
        <taxon>Bacteria</taxon>
        <taxon>Pseudomonadati</taxon>
        <taxon>Pseudomonadota</taxon>
        <taxon>Alphaproteobacteria</taxon>
        <taxon>Rhodobacterales</taxon>
        <taxon>Roseobacteraceae</taxon>
        <taxon>Roseovarius</taxon>
    </lineage>
</organism>
<feature type="transmembrane region" description="Helical" evidence="1">
    <location>
        <begin position="66"/>
        <end position="88"/>
    </location>
</feature>
<name>A0A967BFY1_9RHOB</name>
<keyword evidence="1" id="KW-0812">Transmembrane</keyword>
<proteinExistence type="predicted"/>
<dbReference type="Proteomes" id="UP000639775">
    <property type="component" value="Unassembled WGS sequence"/>
</dbReference>